<keyword evidence="2" id="KW-1185">Reference proteome</keyword>
<proteinExistence type="predicted"/>
<name>A0A371E407_MUCPR</name>
<sequence length="182" mass="21185">MTMSRRQGELALYGHELGVSQTPQMILDKENKVMVVHYKSVDLMKDGKFSNRTTINLVQLHLVCSKEKEVVVDDAYCLPLESGVPLSIDFIPCIEPLQQHCIECHPLKRQLEKLEKRFLKLRVPLMLVKKKDKSMRLSTRLNDLLDKTFCPYLDNFVVVLMNDTLEEHVEYLRVVLQVLMDK</sequence>
<comment type="caution">
    <text evidence="1">The sequence shown here is derived from an EMBL/GenBank/DDBJ whole genome shotgun (WGS) entry which is preliminary data.</text>
</comment>
<feature type="non-terminal residue" evidence="1">
    <location>
        <position position="182"/>
    </location>
</feature>
<accession>A0A371E407</accession>
<dbReference type="EMBL" id="QJKJ01016644">
    <property type="protein sequence ID" value="RDX60707.1"/>
    <property type="molecule type" value="Genomic_DNA"/>
</dbReference>
<evidence type="ECO:0000313" key="1">
    <source>
        <dbReference type="EMBL" id="RDX60707.1"/>
    </source>
</evidence>
<organism evidence="1 2">
    <name type="scientific">Mucuna pruriens</name>
    <name type="common">Velvet bean</name>
    <name type="synonym">Dolichos pruriens</name>
    <dbReference type="NCBI Taxonomy" id="157652"/>
    <lineage>
        <taxon>Eukaryota</taxon>
        <taxon>Viridiplantae</taxon>
        <taxon>Streptophyta</taxon>
        <taxon>Embryophyta</taxon>
        <taxon>Tracheophyta</taxon>
        <taxon>Spermatophyta</taxon>
        <taxon>Magnoliopsida</taxon>
        <taxon>eudicotyledons</taxon>
        <taxon>Gunneridae</taxon>
        <taxon>Pentapetalae</taxon>
        <taxon>rosids</taxon>
        <taxon>fabids</taxon>
        <taxon>Fabales</taxon>
        <taxon>Fabaceae</taxon>
        <taxon>Papilionoideae</taxon>
        <taxon>50 kb inversion clade</taxon>
        <taxon>NPAAA clade</taxon>
        <taxon>indigoferoid/millettioid clade</taxon>
        <taxon>Phaseoleae</taxon>
        <taxon>Mucuna</taxon>
    </lineage>
</organism>
<evidence type="ECO:0000313" key="2">
    <source>
        <dbReference type="Proteomes" id="UP000257109"/>
    </source>
</evidence>
<reference evidence="1" key="1">
    <citation type="submission" date="2018-05" db="EMBL/GenBank/DDBJ databases">
        <title>Draft genome of Mucuna pruriens seed.</title>
        <authorList>
            <person name="Nnadi N.E."/>
            <person name="Vos R."/>
            <person name="Hasami M.H."/>
            <person name="Devisetty U.K."/>
            <person name="Aguiy J.C."/>
        </authorList>
    </citation>
    <scope>NUCLEOTIDE SEQUENCE [LARGE SCALE GENOMIC DNA]</scope>
    <source>
        <strain evidence="1">JCA_2017</strain>
    </source>
</reference>
<dbReference type="AlphaFoldDB" id="A0A371E407"/>
<gene>
    <name evidence="1" type="ORF">CR513_61127</name>
</gene>
<protein>
    <submittedName>
        <fullName evidence="1">Uncharacterized protein</fullName>
    </submittedName>
</protein>
<dbReference type="Proteomes" id="UP000257109">
    <property type="component" value="Unassembled WGS sequence"/>
</dbReference>